<accession>A0A417YJ28</accession>
<reference evidence="7 8" key="1">
    <citation type="journal article" date="2007" name="Int. J. Syst. Evol. Microbiol.">
        <title>Oceanobacillus profundus sp. nov., isolated from a deep-sea sediment core.</title>
        <authorList>
            <person name="Kim Y.G."/>
            <person name="Choi D.H."/>
            <person name="Hyun S."/>
            <person name="Cho B.C."/>
        </authorList>
    </citation>
    <scope>NUCLEOTIDE SEQUENCE [LARGE SCALE GENOMIC DNA]</scope>
    <source>
        <strain evidence="7 8">DSM 18246</strain>
    </source>
</reference>
<dbReference type="AlphaFoldDB" id="A0A417YJ28"/>
<dbReference type="NCBIfam" id="TIGR02872">
    <property type="entry name" value="spore_ytvI"/>
    <property type="match status" value="1"/>
</dbReference>
<name>A0A417YJ28_9BACI</name>
<gene>
    <name evidence="7" type="primary">ytvI</name>
    <name evidence="7" type="ORF">D1B32_07805</name>
</gene>
<evidence type="ECO:0000256" key="6">
    <source>
        <dbReference type="SAM" id="Phobius"/>
    </source>
</evidence>
<evidence type="ECO:0000313" key="8">
    <source>
        <dbReference type="Proteomes" id="UP000285456"/>
    </source>
</evidence>
<dbReference type="EMBL" id="QWEH01000004">
    <property type="protein sequence ID" value="RHW32944.1"/>
    <property type="molecule type" value="Genomic_DNA"/>
</dbReference>
<dbReference type="Pfam" id="PF01594">
    <property type="entry name" value="AI-2E_transport"/>
    <property type="match status" value="1"/>
</dbReference>
<feature type="transmembrane region" description="Helical" evidence="6">
    <location>
        <begin position="65"/>
        <end position="88"/>
    </location>
</feature>
<protein>
    <submittedName>
        <fullName evidence="7">Sporulation integral membrane protein YtvI</fullName>
    </submittedName>
</protein>
<proteinExistence type="inferred from homology"/>
<evidence type="ECO:0000256" key="1">
    <source>
        <dbReference type="ARBA" id="ARBA00004141"/>
    </source>
</evidence>
<evidence type="ECO:0000256" key="2">
    <source>
        <dbReference type="ARBA" id="ARBA00009773"/>
    </source>
</evidence>
<evidence type="ECO:0000313" key="7">
    <source>
        <dbReference type="EMBL" id="RHW32944.1"/>
    </source>
</evidence>
<sequence>MQKFILLQLIRFLIVLGALFTVYLIFMHTFKFIYPILITCILSLLIYPLVVFIETKLKFPRPLAITVVMLGLLLFFVGIVLLVITEVYQGTAYLAVKIPSYIQTFVSFFEAFFNTNILPLYEKIISFFHSLDNEQQTTIQDYISSITGFITSTGSDMLQNSLAKIPEILAVVPGSLTTLTFILLATFMMTNDLENIKRIASRILPGTVRRSTYDFFHHVKLAITGYLRAQLLLIFISACIILTGLMILRVEHALTIALIAAAVDLIPYLGTGIIFIPWIIYLYAVSDYSLTIGITVLYMVVIISRQILEPKILSSSIGVHPLIVLTTMFFGMQLWGIAGLFVAPIVTVLGNAIYQAGIFQALWNFIRG</sequence>
<evidence type="ECO:0000256" key="5">
    <source>
        <dbReference type="ARBA" id="ARBA00023136"/>
    </source>
</evidence>
<keyword evidence="5 6" id="KW-0472">Membrane</keyword>
<feature type="transmembrane region" description="Helical" evidence="6">
    <location>
        <begin position="168"/>
        <end position="189"/>
    </location>
</feature>
<evidence type="ECO:0000256" key="4">
    <source>
        <dbReference type="ARBA" id="ARBA00022989"/>
    </source>
</evidence>
<dbReference type="InterPro" id="IPR002549">
    <property type="entry name" value="AI-2E-like"/>
</dbReference>
<dbReference type="PANTHER" id="PTHR21716:SF68">
    <property type="entry name" value="TRANSPORT PROTEIN YTVI-RELATED"/>
    <property type="match status" value="1"/>
</dbReference>
<comment type="subcellular location">
    <subcellularLocation>
        <location evidence="1">Membrane</location>
        <topology evidence="1">Multi-pass membrane protein</topology>
    </subcellularLocation>
</comment>
<keyword evidence="8" id="KW-1185">Reference proteome</keyword>
<feature type="transmembrane region" description="Helical" evidence="6">
    <location>
        <begin position="255"/>
        <end position="282"/>
    </location>
</feature>
<feature type="transmembrane region" description="Helical" evidence="6">
    <location>
        <begin position="288"/>
        <end position="305"/>
    </location>
</feature>
<dbReference type="Proteomes" id="UP000285456">
    <property type="component" value="Unassembled WGS sequence"/>
</dbReference>
<dbReference type="RefSeq" id="WP_095307316.1">
    <property type="nucleotide sequence ID" value="NZ_JAMAWL010000005.1"/>
</dbReference>
<comment type="similarity">
    <text evidence="2">Belongs to the autoinducer-2 exporter (AI-2E) (TC 2.A.86) family.</text>
</comment>
<feature type="transmembrane region" description="Helical" evidence="6">
    <location>
        <begin position="229"/>
        <end position="248"/>
    </location>
</feature>
<comment type="caution">
    <text evidence="7">The sequence shown here is derived from an EMBL/GenBank/DDBJ whole genome shotgun (WGS) entry which is preliminary data.</text>
</comment>
<keyword evidence="3 6" id="KW-0812">Transmembrane</keyword>
<feature type="transmembrane region" description="Helical" evidence="6">
    <location>
        <begin position="32"/>
        <end position="53"/>
    </location>
</feature>
<evidence type="ECO:0000256" key="3">
    <source>
        <dbReference type="ARBA" id="ARBA00022692"/>
    </source>
</evidence>
<organism evidence="7 8">
    <name type="scientific">Oceanobacillus profundus</name>
    <dbReference type="NCBI Taxonomy" id="372463"/>
    <lineage>
        <taxon>Bacteria</taxon>
        <taxon>Bacillati</taxon>
        <taxon>Bacillota</taxon>
        <taxon>Bacilli</taxon>
        <taxon>Bacillales</taxon>
        <taxon>Bacillaceae</taxon>
        <taxon>Oceanobacillus</taxon>
    </lineage>
</organism>
<dbReference type="PANTHER" id="PTHR21716">
    <property type="entry name" value="TRANSMEMBRANE PROTEIN"/>
    <property type="match status" value="1"/>
</dbReference>
<dbReference type="OrthoDB" id="9774361at2"/>
<feature type="transmembrane region" description="Helical" evidence="6">
    <location>
        <begin position="317"/>
        <end position="335"/>
    </location>
</feature>
<feature type="transmembrane region" description="Helical" evidence="6">
    <location>
        <begin position="341"/>
        <end position="366"/>
    </location>
</feature>
<keyword evidence="4 6" id="KW-1133">Transmembrane helix</keyword>
<feature type="transmembrane region" description="Helical" evidence="6">
    <location>
        <begin position="9"/>
        <end position="26"/>
    </location>
</feature>
<dbReference type="GO" id="GO:0016020">
    <property type="term" value="C:membrane"/>
    <property type="evidence" value="ECO:0007669"/>
    <property type="project" value="UniProtKB-SubCell"/>
</dbReference>
<dbReference type="GO" id="GO:0055085">
    <property type="term" value="P:transmembrane transport"/>
    <property type="evidence" value="ECO:0007669"/>
    <property type="project" value="TreeGrafter"/>
</dbReference>
<dbReference type="InterPro" id="IPR014227">
    <property type="entry name" value="YtvI-like"/>
</dbReference>